<organism evidence="1">
    <name type="scientific">viral metagenome</name>
    <dbReference type="NCBI Taxonomy" id="1070528"/>
    <lineage>
        <taxon>unclassified sequences</taxon>
        <taxon>metagenomes</taxon>
        <taxon>organismal metagenomes</taxon>
    </lineage>
</organism>
<keyword evidence="1" id="KW-0808">Transferase</keyword>
<keyword evidence="1" id="KW-0489">Methyltransferase</keyword>
<dbReference type="GO" id="GO:0008168">
    <property type="term" value="F:methyltransferase activity"/>
    <property type="evidence" value="ECO:0007669"/>
    <property type="project" value="UniProtKB-KW"/>
</dbReference>
<dbReference type="AlphaFoldDB" id="A0A6M3LHT6"/>
<reference evidence="1" key="1">
    <citation type="submission" date="2020-03" db="EMBL/GenBank/DDBJ databases">
        <title>The deep terrestrial virosphere.</title>
        <authorList>
            <person name="Holmfeldt K."/>
            <person name="Nilsson E."/>
            <person name="Simone D."/>
            <person name="Lopez-Fernandez M."/>
            <person name="Wu X."/>
            <person name="de Brujin I."/>
            <person name="Lundin D."/>
            <person name="Andersson A."/>
            <person name="Bertilsson S."/>
            <person name="Dopson M."/>
        </authorList>
    </citation>
    <scope>NUCLEOTIDE SEQUENCE</scope>
    <source>
        <strain evidence="1">MM415B03888</strain>
    </source>
</reference>
<sequence length="190" mass="21601">MSDNIILLGSGVTAADCPFDKEVWGCNNTIRTEKKVDKHFFFDDLATFNPEVMHIQDLIGNSHETEHITTFKNAQLCSRIGVLATVYPIDEVIRKFGRAYFANTVCYMIAYAMYMGIKKMNLYGIDHLTWQSYIVERCGVEYWLGRAEQSGIEIDIAEGSALLKTLDGKLYGYETFYGSPKTTYNEIVQV</sequence>
<accession>A0A6M3LHT6</accession>
<evidence type="ECO:0000313" key="1">
    <source>
        <dbReference type="EMBL" id="QJA94350.1"/>
    </source>
</evidence>
<dbReference type="EMBL" id="MT143224">
    <property type="protein sequence ID" value="QJA94350.1"/>
    <property type="molecule type" value="Genomic_DNA"/>
</dbReference>
<name>A0A6M3LHT6_9ZZZZ</name>
<proteinExistence type="predicted"/>
<protein>
    <submittedName>
        <fullName evidence="1">Putative methyltransferase</fullName>
    </submittedName>
</protein>
<gene>
    <name evidence="1" type="ORF">MM415B03888_0010</name>
</gene>
<dbReference type="GO" id="GO:0032259">
    <property type="term" value="P:methylation"/>
    <property type="evidence" value="ECO:0007669"/>
    <property type="project" value="UniProtKB-KW"/>
</dbReference>